<dbReference type="Proteomes" id="UP000823635">
    <property type="component" value="Unassembled WGS sequence"/>
</dbReference>
<sequence>PYWDPSTTTANAETFGTDSIAKVMFCNFMYENDASGNLVPYPGKLQYQWRDPRSTSSDPVWHNVGEPVAFGEVTERTVIKVVKSVFNSSGYCRIDYRILDENGNILRMINSSGNEVNYSDWWNAYIGRSYMHIFGGIRNPKFEPNDEGKLVAVEPTVAVRVWTSL</sequence>
<dbReference type="AlphaFoldDB" id="A0A9D9DM10"/>
<gene>
    <name evidence="1" type="ORF">IAC68_01390</name>
</gene>
<name>A0A9D9DM10_9BACT</name>
<comment type="caution">
    <text evidence="1">The sequence shown here is derived from an EMBL/GenBank/DDBJ whole genome shotgun (WGS) entry which is preliminary data.</text>
</comment>
<dbReference type="EMBL" id="JADINB010000034">
    <property type="protein sequence ID" value="MBO8428575.1"/>
    <property type="molecule type" value="Genomic_DNA"/>
</dbReference>
<feature type="non-terminal residue" evidence="1">
    <location>
        <position position="1"/>
    </location>
</feature>
<evidence type="ECO:0000313" key="1">
    <source>
        <dbReference type="EMBL" id="MBO8428575.1"/>
    </source>
</evidence>
<organism evidence="1 2">
    <name type="scientific">Candidatus Egerieousia excrementavium</name>
    <dbReference type="NCBI Taxonomy" id="2840778"/>
    <lineage>
        <taxon>Bacteria</taxon>
        <taxon>Pseudomonadati</taxon>
        <taxon>Bacteroidota</taxon>
        <taxon>Bacteroidia</taxon>
        <taxon>Bacteroidales</taxon>
        <taxon>Candidatus Egerieousia</taxon>
    </lineage>
</organism>
<evidence type="ECO:0000313" key="2">
    <source>
        <dbReference type="Proteomes" id="UP000823635"/>
    </source>
</evidence>
<accession>A0A9D9DM10</accession>
<reference evidence="1" key="2">
    <citation type="journal article" date="2021" name="PeerJ">
        <title>Extensive microbial diversity within the chicken gut microbiome revealed by metagenomics and culture.</title>
        <authorList>
            <person name="Gilroy R."/>
            <person name="Ravi A."/>
            <person name="Getino M."/>
            <person name="Pursley I."/>
            <person name="Horton D.L."/>
            <person name="Alikhan N.F."/>
            <person name="Baker D."/>
            <person name="Gharbi K."/>
            <person name="Hall N."/>
            <person name="Watson M."/>
            <person name="Adriaenssens E.M."/>
            <person name="Foster-Nyarko E."/>
            <person name="Jarju S."/>
            <person name="Secka A."/>
            <person name="Antonio M."/>
            <person name="Oren A."/>
            <person name="Chaudhuri R.R."/>
            <person name="La Ragione R."/>
            <person name="Hildebrand F."/>
            <person name="Pallen M.J."/>
        </authorList>
    </citation>
    <scope>NUCLEOTIDE SEQUENCE</scope>
    <source>
        <strain evidence="1">15467</strain>
    </source>
</reference>
<protein>
    <submittedName>
        <fullName evidence="1">Uncharacterized protein</fullName>
    </submittedName>
</protein>
<proteinExistence type="predicted"/>
<reference evidence="1" key="1">
    <citation type="submission" date="2020-10" db="EMBL/GenBank/DDBJ databases">
        <authorList>
            <person name="Gilroy R."/>
        </authorList>
    </citation>
    <scope>NUCLEOTIDE SEQUENCE</scope>
    <source>
        <strain evidence="1">15467</strain>
    </source>
</reference>